<keyword evidence="1" id="KW-1133">Transmembrane helix</keyword>
<keyword evidence="1" id="KW-0812">Transmembrane</keyword>
<feature type="transmembrane region" description="Helical" evidence="1">
    <location>
        <begin position="180"/>
        <end position="200"/>
    </location>
</feature>
<name>A0A7W6GVA3_9RHOB</name>
<dbReference type="AlphaFoldDB" id="A0A7W6GVA3"/>
<dbReference type="EMBL" id="JACIEJ010000020">
    <property type="protein sequence ID" value="MBB3988338.1"/>
    <property type="molecule type" value="Genomic_DNA"/>
</dbReference>
<keyword evidence="3" id="KW-1185">Reference proteome</keyword>
<dbReference type="RefSeq" id="WP_246429522.1">
    <property type="nucleotide sequence ID" value="NZ_BAABBZ010000052.1"/>
</dbReference>
<dbReference type="InterPro" id="IPR007498">
    <property type="entry name" value="PqiA-like"/>
</dbReference>
<protein>
    <submittedName>
        <fullName evidence="2">Paraquat-inducible protein A</fullName>
    </submittedName>
</protein>
<gene>
    <name evidence="2" type="ORF">GGQ68_004695</name>
</gene>
<evidence type="ECO:0000256" key="1">
    <source>
        <dbReference type="SAM" id="Phobius"/>
    </source>
</evidence>
<comment type="caution">
    <text evidence="2">The sequence shown here is derived from an EMBL/GenBank/DDBJ whole genome shotgun (WGS) entry which is preliminary data.</text>
</comment>
<feature type="transmembrane region" description="Helical" evidence="1">
    <location>
        <begin position="102"/>
        <end position="135"/>
    </location>
</feature>
<dbReference type="Pfam" id="PF04403">
    <property type="entry name" value="PqiA"/>
    <property type="match status" value="1"/>
</dbReference>
<evidence type="ECO:0000313" key="3">
    <source>
        <dbReference type="Proteomes" id="UP000541426"/>
    </source>
</evidence>
<evidence type="ECO:0000313" key="2">
    <source>
        <dbReference type="EMBL" id="MBB3988338.1"/>
    </source>
</evidence>
<dbReference type="Proteomes" id="UP000541426">
    <property type="component" value="Unassembled WGS sequence"/>
</dbReference>
<reference evidence="2 3" key="1">
    <citation type="submission" date="2020-08" db="EMBL/GenBank/DDBJ databases">
        <title>Genomic Encyclopedia of Type Strains, Phase IV (KMG-IV): sequencing the most valuable type-strain genomes for metagenomic binning, comparative biology and taxonomic classification.</title>
        <authorList>
            <person name="Goeker M."/>
        </authorList>
    </citation>
    <scope>NUCLEOTIDE SEQUENCE [LARGE SCALE GENOMIC DNA]</scope>
    <source>
        <strain evidence="2 3">DSM 102235</strain>
    </source>
</reference>
<feature type="transmembrane region" description="Helical" evidence="1">
    <location>
        <begin position="62"/>
        <end position="82"/>
    </location>
</feature>
<accession>A0A7W6GVA3</accession>
<proteinExistence type="predicted"/>
<sequence>MPDVAGPIQDPMPQVVDTEQLIGCPNCDEVYRAQMPRNGERAVCDRCSTVLIASREGAGLRILALSIAVLILVVAASFHPFLSINAAGIGNKVSLLDVATSFRSGLLVLVSVATVLLIVGLPAVRVGLLIYVIAPMELGHRAAPYARRAFRLAQELKPWSMTEVFSIGCAVALVKVSDLASLHFGPAFWMFTALSIIVVVSDRYMCSWSIWKAIEVSEAEANPADSQTEQAPT</sequence>
<keyword evidence="1" id="KW-0472">Membrane</keyword>
<organism evidence="2 3">
    <name type="scientific">Sagittula marina</name>
    <dbReference type="NCBI Taxonomy" id="943940"/>
    <lineage>
        <taxon>Bacteria</taxon>
        <taxon>Pseudomonadati</taxon>
        <taxon>Pseudomonadota</taxon>
        <taxon>Alphaproteobacteria</taxon>
        <taxon>Rhodobacterales</taxon>
        <taxon>Roseobacteraceae</taxon>
        <taxon>Sagittula</taxon>
    </lineage>
</organism>